<feature type="region of interest" description="Disordered" evidence="1">
    <location>
        <begin position="33"/>
        <end position="58"/>
    </location>
</feature>
<evidence type="ECO:0000313" key="3">
    <source>
        <dbReference type="Proteomes" id="UP000053573"/>
    </source>
</evidence>
<proteinExistence type="predicted"/>
<accession>A0A0H1BHH3</accession>
<evidence type="ECO:0000256" key="1">
    <source>
        <dbReference type="SAM" id="MobiDB-lite"/>
    </source>
</evidence>
<feature type="compositionally biased region" description="Low complexity" evidence="1">
    <location>
        <begin position="45"/>
        <end position="58"/>
    </location>
</feature>
<feature type="region of interest" description="Disordered" evidence="1">
    <location>
        <begin position="205"/>
        <end position="252"/>
    </location>
</feature>
<evidence type="ECO:0000313" key="2">
    <source>
        <dbReference type="EMBL" id="KLJ10954.1"/>
    </source>
</evidence>
<reference evidence="3" key="1">
    <citation type="journal article" date="2015" name="PLoS Genet.">
        <title>The dynamic genome and transcriptome of the human fungal pathogen Blastomyces and close relative Emmonsia.</title>
        <authorList>
            <person name="Munoz J.F."/>
            <person name="Gauthier G.M."/>
            <person name="Desjardins C.A."/>
            <person name="Gallo J.E."/>
            <person name="Holder J."/>
            <person name="Sullivan T.D."/>
            <person name="Marty A.J."/>
            <person name="Carmen J.C."/>
            <person name="Chen Z."/>
            <person name="Ding L."/>
            <person name="Gujja S."/>
            <person name="Magrini V."/>
            <person name="Misas E."/>
            <person name="Mitreva M."/>
            <person name="Priest M."/>
            <person name="Saif S."/>
            <person name="Whiston E.A."/>
            <person name="Young S."/>
            <person name="Zeng Q."/>
            <person name="Goldman W.E."/>
            <person name="Mardis E.R."/>
            <person name="Taylor J.W."/>
            <person name="McEwen J.G."/>
            <person name="Clay O.K."/>
            <person name="Klein B.S."/>
            <person name="Cuomo C.A."/>
        </authorList>
    </citation>
    <scope>NUCLEOTIDE SEQUENCE [LARGE SCALE GENOMIC DNA]</scope>
    <source>
        <strain evidence="3">UAMH 139</strain>
    </source>
</reference>
<keyword evidence="3" id="KW-1185">Reference proteome</keyword>
<gene>
    <name evidence="2" type="ORF">EMPG_09785</name>
</gene>
<dbReference type="EMBL" id="LDEV01001824">
    <property type="protein sequence ID" value="KLJ10954.1"/>
    <property type="molecule type" value="Genomic_DNA"/>
</dbReference>
<name>A0A0H1BHH3_9EURO</name>
<dbReference type="AlphaFoldDB" id="A0A0H1BHH3"/>
<organism evidence="2 3">
    <name type="scientific">Blastomyces silverae</name>
    <dbReference type="NCBI Taxonomy" id="2060906"/>
    <lineage>
        <taxon>Eukaryota</taxon>
        <taxon>Fungi</taxon>
        <taxon>Dikarya</taxon>
        <taxon>Ascomycota</taxon>
        <taxon>Pezizomycotina</taxon>
        <taxon>Eurotiomycetes</taxon>
        <taxon>Eurotiomycetidae</taxon>
        <taxon>Onygenales</taxon>
        <taxon>Ajellomycetaceae</taxon>
        <taxon>Blastomyces</taxon>
    </lineage>
</organism>
<feature type="compositionally biased region" description="Acidic residues" evidence="1">
    <location>
        <begin position="144"/>
        <end position="155"/>
    </location>
</feature>
<sequence length="270" mass="29370">MCQVRAHFHQPCGCKSHQLRVCHSYKVQNHAPANADTTNSSSGRNATPTTTAITTPNTTPTANNTNTCRCICNSGCRSDINLRTIPRFITICSKAFNPDVFSTCPSYNMHPEVVDPHPCSDHWTMLSDVRLFFGPPRALGSGNNEDDDGEGEEVVMAEGSGDGGGHNWQWSLFDVGDNADCPDPLRKNHLDTLRERYYCRAVNAVGNGGDGGDGGDDDDDRSEKRVGNGVSHQQENQAEADRGASCKIPGTTEGKKGGWTFLDMFLDWMG</sequence>
<feature type="compositionally biased region" description="Polar residues" evidence="1">
    <location>
        <begin position="35"/>
        <end position="44"/>
    </location>
</feature>
<protein>
    <submittedName>
        <fullName evidence="2">Uncharacterized protein</fullName>
    </submittedName>
</protein>
<comment type="caution">
    <text evidence="2">The sequence shown here is derived from an EMBL/GenBank/DDBJ whole genome shotgun (WGS) entry which is preliminary data.</text>
</comment>
<dbReference type="OrthoDB" id="4187730at2759"/>
<dbReference type="Proteomes" id="UP000053573">
    <property type="component" value="Unassembled WGS sequence"/>
</dbReference>
<feature type="region of interest" description="Disordered" evidence="1">
    <location>
        <begin position="139"/>
        <end position="163"/>
    </location>
</feature>